<dbReference type="AlphaFoldDB" id="A0A8J3H196"/>
<protein>
    <submittedName>
        <fullName evidence="1">Fe-S oxidoreductase</fullName>
    </submittedName>
</protein>
<evidence type="ECO:0000313" key="1">
    <source>
        <dbReference type="EMBL" id="GHF62428.1"/>
    </source>
</evidence>
<evidence type="ECO:0000313" key="2">
    <source>
        <dbReference type="Proteomes" id="UP000626220"/>
    </source>
</evidence>
<comment type="caution">
    <text evidence="1">The sequence shown here is derived from an EMBL/GenBank/DDBJ whole genome shotgun (WGS) entry which is preliminary data.</text>
</comment>
<name>A0A8J3H196_9RHOB</name>
<reference evidence="1" key="2">
    <citation type="submission" date="2020-09" db="EMBL/GenBank/DDBJ databases">
        <authorList>
            <person name="Sun Q."/>
            <person name="Kim S."/>
        </authorList>
    </citation>
    <scope>NUCLEOTIDE SEQUENCE</scope>
    <source>
        <strain evidence="1">KCTC 42650</strain>
    </source>
</reference>
<sequence>MNDQREQSGLPPSPCRRICRQNAEAGFCEGCGRTVLEVFRWNSLPAAERSSILSQLPGRLARLNKA</sequence>
<proteinExistence type="predicted"/>
<reference evidence="1" key="1">
    <citation type="journal article" date="2014" name="Int. J. Syst. Evol. Microbiol.">
        <title>Complete genome sequence of Corynebacterium casei LMG S-19264T (=DSM 44701T), isolated from a smear-ripened cheese.</title>
        <authorList>
            <consortium name="US DOE Joint Genome Institute (JGI-PGF)"/>
            <person name="Walter F."/>
            <person name="Albersmeier A."/>
            <person name="Kalinowski J."/>
            <person name="Ruckert C."/>
        </authorList>
    </citation>
    <scope>NUCLEOTIDE SEQUENCE</scope>
    <source>
        <strain evidence="1">KCTC 42650</strain>
    </source>
</reference>
<dbReference type="Pfam" id="PF06945">
    <property type="entry name" value="DUF1289"/>
    <property type="match status" value="1"/>
</dbReference>
<dbReference type="RefSeq" id="WP_189681622.1">
    <property type="nucleotide sequence ID" value="NZ_BNCJ01000013.1"/>
</dbReference>
<organism evidence="1 2">
    <name type="scientific">Seohaeicola zhoushanensis</name>
    <dbReference type="NCBI Taxonomy" id="1569283"/>
    <lineage>
        <taxon>Bacteria</taxon>
        <taxon>Pseudomonadati</taxon>
        <taxon>Pseudomonadota</taxon>
        <taxon>Alphaproteobacteria</taxon>
        <taxon>Rhodobacterales</taxon>
        <taxon>Roseobacteraceae</taxon>
        <taxon>Seohaeicola</taxon>
    </lineage>
</organism>
<keyword evidence="2" id="KW-1185">Reference proteome</keyword>
<dbReference type="EMBL" id="BNCJ01000013">
    <property type="protein sequence ID" value="GHF62428.1"/>
    <property type="molecule type" value="Genomic_DNA"/>
</dbReference>
<dbReference type="Proteomes" id="UP000626220">
    <property type="component" value="Unassembled WGS sequence"/>
</dbReference>
<accession>A0A8J3H196</accession>
<dbReference type="InterPro" id="IPR010710">
    <property type="entry name" value="DUF1289"/>
</dbReference>
<dbReference type="PANTHER" id="PTHR35175:SF2">
    <property type="entry name" value="DUF1289 DOMAIN-CONTAINING PROTEIN"/>
    <property type="match status" value="1"/>
</dbReference>
<gene>
    <name evidence="1" type="ORF">GCM10017056_37240</name>
</gene>
<dbReference type="PANTHER" id="PTHR35175">
    <property type="entry name" value="DUF1289 DOMAIN-CONTAINING PROTEIN"/>
    <property type="match status" value="1"/>
</dbReference>